<evidence type="ECO:0000313" key="3">
    <source>
        <dbReference type="EMBL" id="KAF6148843.1"/>
    </source>
</evidence>
<evidence type="ECO:0000256" key="2">
    <source>
        <dbReference type="PROSITE-ProRule" id="PRU00708"/>
    </source>
</evidence>
<sequence length="302" mass="33739">MYCKRGLAGSACDVFEQNPQSKGLTVCYNALLAGNALYSRWYDGMCLFREMCREGIAVNEITMLGLIAICTLPVHLRFGMSLHVYNVKCGVGNDELVANCLITMCFKCGAIELSRKVFDEMPEKGLMECDDLGAGRLEEARDLITSMPMKPDGVVWGTLLGACKIHVNVELAELAFEQVVKLEPANAGYYVLLSNIYTDADNSEGVARISMMMRLRKLRKELAFEQVVKLEPANAGYYVLLSNIYTDADNSEGVARISMMMRLRKLRKEPGCSYVECKNRIHLIMAGDKTCPQANEIYKMLE</sequence>
<dbReference type="GO" id="GO:0009451">
    <property type="term" value="P:RNA modification"/>
    <property type="evidence" value="ECO:0007669"/>
    <property type="project" value="InterPro"/>
</dbReference>
<dbReference type="Pfam" id="PF01535">
    <property type="entry name" value="PPR"/>
    <property type="match status" value="2"/>
</dbReference>
<evidence type="ECO:0008006" key="5">
    <source>
        <dbReference type="Google" id="ProtNLM"/>
    </source>
</evidence>
<accession>A0A7J7M1V0</accession>
<dbReference type="EMBL" id="JACGCM010001825">
    <property type="protein sequence ID" value="KAF6148843.1"/>
    <property type="molecule type" value="Genomic_DNA"/>
</dbReference>
<dbReference type="PANTHER" id="PTHR47926:SF503">
    <property type="entry name" value="PENTATRICOPEPTIDE REPEAT-CONTAINING PROTEIN"/>
    <property type="match status" value="1"/>
</dbReference>
<dbReference type="AlphaFoldDB" id="A0A7J7M1V0"/>
<dbReference type="InterPro" id="IPR046960">
    <property type="entry name" value="PPR_At4g14850-like_plant"/>
</dbReference>
<reference evidence="3 4" key="1">
    <citation type="journal article" date="2020" name="IScience">
        <title>Genome Sequencing of the Endangered Kingdonia uniflora (Circaeasteraceae, Ranunculales) Reveals Potential Mechanisms of Evolutionary Specialization.</title>
        <authorList>
            <person name="Sun Y."/>
            <person name="Deng T."/>
            <person name="Zhang A."/>
            <person name="Moore M.J."/>
            <person name="Landis J.B."/>
            <person name="Lin N."/>
            <person name="Zhang H."/>
            <person name="Zhang X."/>
            <person name="Huang J."/>
            <person name="Zhang X."/>
            <person name="Sun H."/>
            <person name="Wang H."/>
        </authorList>
    </citation>
    <scope>NUCLEOTIDE SEQUENCE [LARGE SCALE GENOMIC DNA]</scope>
    <source>
        <strain evidence="3">TB1705</strain>
        <tissue evidence="3">Leaf</tissue>
    </source>
</reference>
<keyword evidence="1" id="KW-0677">Repeat</keyword>
<organism evidence="3 4">
    <name type="scientific">Kingdonia uniflora</name>
    <dbReference type="NCBI Taxonomy" id="39325"/>
    <lineage>
        <taxon>Eukaryota</taxon>
        <taxon>Viridiplantae</taxon>
        <taxon>Streptophyta</taxon>
        <taxon>Embryophyta</taxon>
        <taxon>Tracheophyta</taxon>
        <taxon>Spermatophyta</taxon>
        <taxon>Magnoliopsida</taxon>
        <taxon>Ranunculales</taxon>
        <taxon>Circaeasteraceae</taxon>
        <taxon>Kingdonia</taxon>
    </lineage>
</organism>
<dbReference type="InterPro" id="IPR002885">
    <property type="entry name" value="PPR_rpt"/>
</dbReference>
<feature type="repeat" description="PPR" evidence="2">
    <location>
        <begin position="94"/>
        <end position="128"/>
    </location>
</feature>
<dbReference type="Pfam" id="PF20431">
    <property type="entry name" value="E_motif"/>
    <property type="match status" value="2"/>
</dbReference>
<dbReference type="InterPro" id="IPR046848">
    <property type="entry name" value="E_motif"/>
</dbReference>
<name>A0A7J7M1V0_9MAGN</name>
<dbReference type="InterPro" id="IPR011990">
    <property type="entry name" value="TPR-like_helical_dom_sf"/>
</dbReference>
<keyword evidence="4" id="KW-1185">Reference proteome</keyword>
<protein>
    <recommendedName>
        <fullName evidence="5">Pentatricopeptide repeat-containing protein</fullName>
    </recommendedName>
</protein>
<dbReference type="SUPFAM" id="SSF48452">
    <property type="entry name" value="TPR-like"/>
    <property type="match status" value="1"/>
</dbReference>
<comment type="caution">
    <text evidence="3">The sequence shown here is derived from an EMBL/GenBank/DDBJ whole genome shotgun (WGS) entry which is preliminary data.</text>
</comment>
<evidence type="ECO:0000313" key="4">
    <source>
        <dbReference type="Proteomes" id="UP000541444"/>
    </source>
</evidence>
<dbReference type="Gene3D" id="1.25.40.10">
    <property type="entry name" value="Tetratricopeptide repeat domain"/>
    <property type="match status" value="2"/>
</dbReference>
<dbReference type="GO" id="GO:0003723">
    <property type="term" value="F:RNA binding"/>
    <property type="evidence" value="ECO:0007669"/>
    <property type="project" value="InterPro"/>
</dbReference>
<dbReference type="PANTHER" id="PTHR47926">
    <property type="entry name" value="PENTATRICOPEPTIDE REPEAT-CONTAINING PROTEIN"/>
    <property type="match status" value="1"/>
</dbReference>
<dbReference type="Proteomes" id="UP000541444">
    <property type="component" value="Unassembled WGS sequence"/>
</dbReference>
<dbReference type="PROSITE" id="PS51375">
    <property type="entry name" value="PPR"/>
    <property type="match status" value="1"/>
</dbReference>
<gene>
    <name evidence="3" type="ORF">GIB67_014214</name>
</gene>
<proteinExistence type="predicted"/>
<dbReference type="OrthoDB" id="1487578at2759"/>
<evidence type="ECO:0000256" key="1">
    <source>
        <dbReference type="ARBA" id="ARBA00022737"/>
    </source>
</evidence>